<name>A0A2S5ZD82_9GAMM</name>
<dbReference type="EMBL" id="PSSX01000002">
    <property type="protein sequence ID" value="PPI85350.1"/>
    <property type="molecule type" value="Genomic_DNA"/>
</dbReference>
<organism evidence="1 2">
    <name type="scientific">Marinobacter maroccanus</name>
    <dbReference type="NCBI Taxonomy" id="2055143"/>
    <lineage>
        <taxon>Bacteria</taxon>
        <taxon>Pseudomonadati</taxon>
        <taxon>Pseudomonadota</taxon>
        <taxon>Gammaproteobacteria</taxon>
        <taxon>Pseudomonadales</taxon>
        <taxon>Marinobacteraceae</taxon>
        <taxon>Marinobacter</taxon>
    </lineage>
</organism>
<sequence length="425" mass="49773">MTMDDVSRETLYDQVWREPMTSLGKKYGVSSSYLARVCTSLNVPRPERGYWSKLAAGHKVPVPPLPAPSPDHDLVWCRSGIFDPTKNVVKPKPFKLHNRRTKRPRPIRDGSLHPLIRGAKDLFLRGRETGNGYLKPFKWNLVDIITSEQKLDRALCIANTLFQEFENRGWAVRLEASNKQFQRPQVDDRPQDGKDRYDVNHWSPGRSTLVYLESVAIGLTLIENSHEVEVVYTDGKYVPVKDLKKSQRWMASRWPSKQDRPSGQFRLRAYSPYLRTSWQKEWTIRDAQDLRRFAKTVARELRKATTEISEEFAVASEQIRREREEWARQREKWRIEQDNKIRQEAVTESTEALEGIIAEWGRFKRIHEFFDELETAIGHSSEEDKALLHERLRSARALARIPNVLEVLRVWKTPEEIYDAKKPRD</sequence>
<reference evidence="1 2" key="1">
    <citation type="submission" date="2018-01" db="EMBL/GenBank/DDBJ databases">
        <title>Complete genome sequences of the type strains of Marinobacter flavimaris and Marinobacter maroccanus.</title>
        <authorList>
            <person name="Palau M."/>
            <person name="Boujida N."/>
            <person name="Manresa A."/>
            <person name="Minana-Galbis D."/>
        </authorList>
    </citation>
    <scope>NUCLEOTIDE SEQUENCE [LARGE SCALE GENOMIC DNA]</scope>
    <source>
        <strain evidence="1 2">N4</strain>
    </source>
</reference>
<dbReference type="OrthoDB" id="9777694at2"/>
<dbReference type="RefSeq" id="WP_104320486.1">
    <property type="nucleotide sequence ID" value="NZ_PSSX01000002.1"/>
</dbReference>
<protein>
    <submittedName>
        <fullName evidence="1">Uncharacterized protein</fullName>
    </submittedName>
</protein>
<dbReference type="AlphaFoldDB" id="A0A2S5ZD82"/>
<gene>
    <name evidence="1" type="ORF">KEHDKFFH_02620</name>
</gene>
<dbReference type="Proteomes" id="UP000239917">
    <property type="component" value="Unassembled WGS sequence"/>
</dbReference>
<evidence type="ECO:0000313" key="2">
    <source>
        <dbReference type="Proteomes" id="UP000239917"/>
    </source>
</evidence>
<proteinExistence type="predicted"/>
<comment type="caution">
    <text evidence="1">The sequence shown here is derived from an EMBL/GenBank/DDBJ whole genome shotgun (WGS) entry which is preliminary data.</text>
</comment>
<evidence type="ECO:0000313" key="1">
    <source>
        <dbReference type="EMBL" id="PPI85350.1"/>
    </source>
</evidence>
<accession>A0A2S5ZD82</accession>
<keyword evidence="2" id="KW-1185">Reference proteome</keyword>